<dbReference type="GeneTree" id="ENSGT00940000170600"/>
<dbReference type="Gene3D" id="1.10.1410.40">
    <property type="match status" value="1"/>
</dbReference>
<dbReference type="PANTHER" id="PTHR10656">
    <property type="entry name" value="CELL FATE DETERMINING PROTEIN MAB21-RELATED"/>
    <property type="match status" value="1"/>
</dbReference>
<dbReference type="Bgee" id="ENSXETG00000039616">
    <property type="expression patterns" value="Expressed in gastrula and 14 other cell types or tissues"/>
</dbReference>
<dbReference type="PANTHER" id="PTHR10656:SF48">
    <property type="entry name" value="TRANSMEMBRANE PROTEIN 102"/>
    <property type="match status" value="1"/>
</dbReference>
<dbReference type="AlphaFoldDB" id="A0A6I8R655"/>
<dbReference type="SMART" id="SM01265">
    <property type="entry name" value="Mab-21"/>
    <property type="match status" value="1"/>
</dbReference>
<evidence type="ECO:0000256" key="1">
    <source>
        <dbReference type="SAM" id="MobiDB-lite"/>
    </source>
</evidence>
<dbReference type="InParanoid" id="A0A6I8R655"/>
<evidence type="ECO:0000313" key="2">
    <source>
        <dbReference type="Ensembl" id="ENSXETP00000080420"/>
    </source>
</evidence>
<feature type="compositionally biased region" description="Basic and acidic residues" evidence="1">
    <location>
        <begin position="433"/>
        <end position="457"/>
    </location>
</feature>
<proteinExistence type="predicted"/>
<reference evidence="2" key="1">
    <citation type="journal article" date="2010" name="Science">
        <title>The genome of the Western clawed frog Xenopus tropicalis.</title>
        <authorList>
            <person name="Hellsten U."/>
            <person name="Harland R.M."/>
            <person name="Gilchrist M.J."/>
            <person name="Hendrix D."/>
            <person name="Jurka J."/>
            <person name="Kapitonov V."/>
            <person name="Ovcharenko I."/>
            <person name="Putnam N.H."/>
            <person name="Shu S."/>
            <person name="Taher L."/>
            <person name="Blitz I.L."/>
            <person name="Blumberg B."/>
            <person name="Dichmann D.S."/>
            <person name="Dubchak I."/>
            <person name="Amaya E."/>
            <person name="Detter J.C."/>
            <person name="Fletcher R."/>
            <person name="Gerhard D.S."/>
            <person name="Goodstein D."/>
            <person name="Graves T."/>
            <person name="Grigoriev I.V."/>
            <person name="Grimwood J."/>
            <person name="Kawashima T."/>
            <person name="Lindquist E."/>
            <person name="Lucas S.M."/>
            <person name="Mead P.E."/>
            <person name="Mitros T."/>
            <person name="Ogino H."/>
            <person name="Ohta Y."/>
            <person name="Poliakov A.V."/>
            <person name="Pollet N."/>
            <person name="Robert J."/>
            <person name="Salamov A."/>
            <person name="Sater A.K."/>
            <person name="Schmutz J."/>
            <person name="Terry A."/>
            <person name="Vize P.D."/>
            <person name="Warren W.C."/>
            <person name="Wells D."/>
            <person name="Wills A."/>
            <person name="Wilson R.K."/>
            <person name="Zimmerman L.B."/>
            <person name="Zorn A.M."/>
            <person name="Grainger R."/>
            <person name="Grammer T."/>
            <person name="Khokha M.K."/>
            <person name="Richardson P.M."/>
            <person name="Rokhsar D.S."/>
        </authorList>
    </citation>
    <scope>NUCLEOTIDE SEQUENCE [LARGE SCALE GENOMIC DNA]</scope>
    <source>
        <strain evidence="2">Nigerian</strain>
    </source>
</reference>
<dbReference type="InterPro" id="IPR024810">
    <property type="entry name" value="MAB21L/cGLR"/>
</dbReference>
<organism evidence="2">
    <name type="scientific">Xenopus tropicalis</name>
    <name type="common">Western clawed frog</name>
    <name type="synonym">Silurana tropicalis</name>
    <dbReference type="NCBI Taxonomy" id="8364"/>
    <lineage>
        <taxon>Eukaryota</taxon>
        <taxon>Metazoa</taxon>
        <taxon>Chordata</taxon>
        <taxon>Craniata</taxon>
        <taxon>Vertebrata</taxon>
        <taxon>Euteleostomi</taxon>
        <taxon>Amphibia</taxon>
        <taxon>Batrachia</taxon>
        <taxon>Anura</taxon>
        <taxon>Pipoidea</taxon>
        <taxon>Pipidae</taxon>
        <taxon>Xenopodinae</taxon>
        <taxon>Xenopus</taxon>
        <taxon>Silurana</taxon>
    </lineage>
</organism>
<gene>
    <name evidence="2" type="primary">tmem102</name>
</gene>
<reference evidence="2" key="2">
    <citation type="submission" date="2020-05" db="UniProtKB">
        <authorList>
            <consortium name="Ensembl"/>
        </authorList>
    </citation>
    <scope>IDENTIFICATION</scope>
</reference>
<protein>
    <submittedName>
        <fullName evidence="2">Transmembrane protein 102</fullName>
    </submittedName>
</protein>
<sequence>MGPISGCLTSKCWPISCSICEGCWQWAPQGDLSSFLNIFVPFLIKGKVVCPSVLMTSSARPLTDVDFCSGSRMEELNKLMEELERRDSGALQGRDLLNSCLRAKQYVFSLIEQVQPLPSPNSLLVLQGGLCSGSLDVSPVDLGSTSPLSCPPITYTILVPTLRLPSPAPLRQASPCHYWVPLCLWDPPHPQLSSGTPPHPQLGSGTPYVSPYTVSLWFTSSLLSAMSSLPAPAPHLCLEGAEPWGNCVSLLFSDPSDVFLRFDVVPAVEVRGWPGGVQYLEDWVDEDRGPPRLFHLLPWGAEGQWRVSFPGVELFMRRCLHPALSRVLRASVAVLRPFLQGPNAPGPYVVWVTLLHACERLPRGYLCRPQNAASCFLGLLEELSCYFLRGSCPNPFLPGCDLLSGLSRGPYLARRVSEIRAQPVTHLREAVKEAKEAIKGGEREEKEERDQREEERGSSCSPS</sequence>
<dbReference type="Ensembl" id="ENSXETT00000093675">
    <property type="protein sequence ID" value="ENSXETP00000080420"/>
    <property type="gene ID" value="ENSXETG00000039616"/>
</dbReference>
<accession>A0A6I8R655</accession>
<name>A0A6I8R655_XENTR</name>
<feature type="region of interest" description="Disordered" evidence="1">
    <location>
        <begin position="433"/>
        <end position="463"/>
    </location>
</feature>